<gene>
    <name evidence="1" type="ORF">AAF712_013373</name>
</gene>
<keyword evidence="2" id="KW-1185">Reference proteome</keyword>
<evidence type="ECO:0000313" key="1">
    <source>
        <dbReference type="EMBL" id="KAL0059836.1"/>
    </source>
</evidence>
<dbReference type="EMBL" id="JBBXMP010000203">
    <property type="protein sequence ID" value="KAL0059836.1"/>
    <property type="molecule type" value="Genomic_DNA"/>
</dbReference>
<proteinExistence type="predicted"/>
<dbReference type="PANTHER" id="PTHR28180:SF2">
    <property type="entry name" value="PEROXISOMAL PROTEIN 2"/>
    <property type="match status" value="1"/>
</dbReference>
<accession>A0ABR2ZFV8</accession>
<dbReference type="Gene3D" id="1.20.1290.10">
    <property type="entry name" value="AhpD-like"/>
    <property type="match status" value="1"/>
</dbReference>
<evidence type="ECO:0008006" key="3">
    <source>
        <dbReference type="Google" id="ProtNLM"/>
    </source>
</evidence>
<dbReference type="PANTHER" id="PTHR28180">
    <property type="entry name" value="CONSERVED MITOCHONDRIAL PROTEIN-RELATED"/>
    <property type="match status" value="1"/>
</dbReference>
<organism evidence="1 2">
    <name type="scientific">Marasmius tenuissimus</name>
    <dbReference type="NCBI Taxonomy" id="585030"/>
    <lineage>
        <taxon>Eukaryota</taxon>
        <taxon>Fungi</taxon>
        <taxon>Dikarya</taxon>
        <taxon>Basidiomycota</taxon>
        <taxon>Agaricomycotina</taxon>
        <taxon>Agaricomycetes</taxon>
        <taxon>Agaricomycetidae</taxon>
        <taxon>Agaricales</taxon>
        <taxon>Marasmiineae</taxon>
        <taxon>Marasmiaceae</taxon>
        <taxon>Marasmius</taxon>
    </lineage>
</organism>
<evidence type="ECO:0000313" key="2">
    <source>
        <dbReference type="Proteomes" id="UP001437256"/>
    </source>
</evidence>
<dbReference type="SUPFAM" id="SSF69118">
    <property type="entry name" value="AhpD-like"/>
    <property type="match status" value="1"/>
</dbReference>
<dbReference type="Proteomes" id="UP001437256">
    <property type="component" value="Unassembled WGS sequence"/>
</dbReference>
<reference evidence="1 2" key="1">
    <citation type="submission" date="2024-05" db="EMBL/GenBank/DDBJ databases">
        <title>A draft genome resource for the thread blight pathogen Marasmius tenuissimus strain MS-2.</title>
        <authorList>
            <person name="Yulfo-Soto G.E."/>
            <person name="Baruah I.K."/>
            <person name="Amoako-Attah I."/>
            <person name="Bukari Y."/>
            <person name="Meinhardt L.W."/>
            <person name="Bailey B.A."/>
            <person name="Cohen S.P."/>
        </authorList>
    </citation>
    <scope>NUCLEOTIDE SEQUENCE [LARGE SCALE GENOMIC DNA]</scope>
    <source>
        <strain evidence="1 2">MS-2</strain>
    </source>
</reference>
<comment type="caution">
    <text evidence="1">The sequence shown here is derived from an EMBL/GenBank/DDBJ whole genome shotgun (WGS) entry which is preliminary data.</text>
</comment>
<sequence>MSQLVTPAFLDRLQSLYPSESSDKVWKNPWYIVATVAFNASNEPEAIPLVFQHALKSASNHDERLLLARKMRDAIYKGAVNSGFAKGINSLVALDKVMPDELKDKEMIRKPTAQTIPEYEAAGQKFFQTLYGETADSVQTILDTIYHDLGWFSNTIAYGMIYGYTEILTPVETSYTLIGTLIASDTPRQINWHLKGARRFGASVEEVKAARQIAMEVSELCGVRWKDGVPELQE</sequence>
<name>A0ABR2ZFV8_9AGAR</name>
<dbReference type="InterPro" id="IPR029032">
    <property type="entry name" value="AhpD-like"/>
</dbReference>
<dbReference type="InterPro" id="IPR052999">
    <property type="entry name" value="PTS1_Protein"/>
</dbReference>
<protein>
    <recommendedName>
        <fullName evidence="3">Carboxymuconolactone decarboxylase-like domain-containing protein</fullName>
    </recommendedName>
</protein>